<feature type="compositionally biased region" description="Polar residues" evidence="3">
    <location>
        <begin position="133"/>
        <end position="144"/>
    </location>
</feature>
<dbReference type="EMBL" id="KZ303491">
    <property type="protein sequence ID" value="PIA18034.1"/>
    <property type="molecule type" value="Genomic_DNA"/>
</dbReference>
<evidence type="ECO:0000256" key="1">
    <source>
        <dbReference type="ARBA" id="ARBA00022884"/>
    </source>
</evidence>
<sequence>MADSIENKLADLSLEGFKKVFVGNLPFKTTDEELREKFKPIGEITDAWVGVARGRPLGRGYVVFADESAAVKAIESLDGVELDGRAMIVNKARSQAEGRTKPRSSRAGGRNRRAQKQQGDAPASVVLGGFTVESDNGNIQQSQEEASDEHAANGGRGRRARRPRKPKTVREVVPPSKTVTYIGNLPFDATAKDLEQLFKDFAVVDARIVVSKKSNRSKGYGFATFANPGEQAKVIAKFETDPAVMMNRELQIKAAYSEAPVDPESEAVAATQAPTTSSSASAVPSSTA</sequence>
<dbReference type="PANTHER" id="PTHR48025">
    <property type="entry name" value="OS02G0815200 PROTEIN"/>
    <property type="match status" value="1"/>
</dbReference>
<feature type="region of interest" description="Disordered" evidence="3">
    <location>
        <begin position="91"/>
        <end position="169"/>
    </location>
</feature>
<dbReference type="PROSITE" id="PS50102">
    <property type="entry name" value="RRM"/>
    <property type="match status" value="2"/>
</dbReference>
<dbReference type="PANTHER" id="PTHR48025:SF1">
    <property type="entry name" value="RRM DOMAIN-CONTAINING PROTEIN"/>
    <property type="match status" value="1"/>
</dbReference>
<keyword evidence="6" id="KW-1185">Reference proteome</keyword>
<feature type="compositionally biased region" description="Basic residues" evidence="3">
    <location>
        <begin position="156"/>
        <end position="167"/>
    </location>
</feature>
<reference evidence="5 6" key="1">
    <citation type="journal article" date="2015" name="Genome Biol. Evol.">
        <title>Phylogenomic analyses indicate that early fungi evolved digesting cell walls of algal ancestors of land plants.</title>
        <authorList>
            <person name="Chang Y."/>
            <person name="Wang S."/>
            <person name="Sekimoto S."/>
            <person name="Aerts A.L."/>
            <person name="Choi C."/>
            <person name="Clum A."/>
            <person name="LaButti K.M."/>
            <person name="Lindquist E.A."/>
            <person name="Yee Ngan C."/>
            <person name="Ohm R.A."/>
            <person name="Salamov A.A."/>
            <person name="Grigoriev I.V."/>
            <person name="Spatafora J.W."/>
            <person name="Berbee M.L."/>
        </authorList>
    </citation>
    <scope>NUCLEOTIDE SEQUENCE [LARGE SCALE GENOMIC DNA]</scope>
    <source>
        <strain evidence="5 6">NRRL 1564</strain>
    </source>
</reference>
<feature type="compositionally biased region" description="Basic residues" evidence="3">
    <location>
        <begin position="101"/>
        <end position="115"/>
    </location>
</feature>
<evidence type="ECO:0000313" key="5">
    <source>
        <dbReference type="EMBL" id="PIA18034.1"/>
    </source>
</evidence>
<evidence type="ECO:0000256" key="2">
    <source>
        <dbReference type="PROSITE-ProRule" id="PRU00176"/>
    </source>
</evidence>
<dbReference type="Pfam" id="PF00076">
    <property type="entry name" value="RRM_1"/>
    <property type="match status" value="2"/>
</dbReference>
<dbReference type="GO" id="GO:0005634">
    <property type="term" value="C:nucleus"/>
    <property type="evidence" value="ECO:0007669"/>
    <property type="project" value="TreeGrafter"/>
</dbReference>
<dbReference type="InterPro" id="IPR035979">
    <property type="entry name" value="RBD_domain_sf"/>
</dbReference>
<protein>
    <submittedName>
        <fullName evidence="5">RNA-binding domain-containing protein</fullName>
    </submittedName>
</protein>
<dbReference type="OrthoDB" id="439808at2759"/>
<gene>
    <name evidence="5" type="ORF">COEREDRAFT_79982</name>
</gene>
<keyword evidence="1 2" id="KW-0694">RNA-binding</keyword>
<proteinExistence type="predicted"/>
<dbReference type="SMART" id="SM00360">
    <property type="entry name" value="RRM"/>
    <property type="match status" value="2"/>
</dbReference>
<name>A0A2G5BG83_COERN</name>
<dbReference type="SUPFAM" id="SSF54928">
    <property type="entry name" value="RNA-binding domain, RBD"/>
    <property type="match status" value="2"/>
</dbReference>
<dbReference type="Proteomes" id="UP000242474">
    <property type="component" value="Unassembled WGS sequence"/>
</dbReference>
<feature type="domain" description="RRM" evidence="4">
    <location>
        <begin position="178"/>
        <end position="257"/>
    </location>
</feature>
<dbReference type="InterPro" id="IPR012677">
    <property type="entry name" value="Nucleotide-bd_a/b_plait_sf"/>
</dbReference>
<dbReference type="InterPro" id="IPR050502">
    <property type="entry name" value="Euk_RNA-bind_prot"/>
</dbReference>
<feature type="compositionally biased region" description="Low complexity" evidence="3">
    <location>
        <begin position="267"/>
        <end position="288"/>
    </location>
</feature>
<dbReference type="AlphaFoldDB" id="A0A2G5BG83"/>
<dbReference type="Gene3D" id="3.30.70.330">
    <property type="match status" value="2"/>
</dbReference>
<evidence type="ECO:0000256" key="3">
    <source>
        <dbReference type="SAM" id="MobiDB-lite"/>
    </source>
</evidence>
<feature type="region of interest" description="Disordered" evidence="3">
    <location>
        <begin position="257"/>
        <end position="288"/>
    </location>
</feature>
<feature type="domain" description="RRM" evidence="4">
    <location>
        <begin position="18"/>
        <end position="94"/>
    </location>
</feature>
<accession>A0A2G5BG83</accession>
<dbReference type="GO" id="GO:0003729">
    <property type="term" value="F:mRNA binding"/>
    <property type="evidence" value="ECO:0007669"/>
    <property type="project" value="TreeGrafter"/>
</dbReference>
<organism evidence="5 6">
    <name type="scientific">Coemansia reversa (strain ATCC 12441 / NRRL 1564)</name>
    <dbReference type="NCBI Taxonomy" id="763665"/>
    <lineage>
        <taxon>Eukaryota</taxon>
        <taxon>Fungi</taxon>
        <taxon>Fungi incertae sedis</taxon>
        <taxon>Zoopagomycota</taxon>
        <taxon>Kickxellomycotina</taxon>
        <taxon>Kickxellomycetes</taxon>
        <taxon>Kickxellales</taxon>
        <taxon>Kickxellaceae</taxon>
        <taxon>Coemansia</taxon>
    </lineage>
</organism>
<dbReference type="STRING" id="763665.A0A2G5BG83"/>
<evidence type="ECO:0000313" key="6">
    <source>
        <dbReference type="Proteomes" id="UP000242474"/>
    </source>
</evidence>
<dbReference type="InterPro" id="IPR000504">
    <property type="entry name" value="RRM_dom"/>
</dbReference>
<evidence type="ECO:0000259" key="4">
    <source>
        <dbReference type="PROSITE" id="PS50102"/>
    </source>
</evidence>